<reference evidence="1 2" key="1">
    <citation type="submission" date="2021-04" db="EMBL/GenBank/DDBJ databases">
        <authorList>
            <person name="Pira H."/>
            <person name="Risdian C."/>
            <person name="Wink J."/>
        </authorList>
    </citation>
    <scope>NUCLEOTIDE SEQUENCE [LARGE SCALE GENOMIC DNA]</scope>
    <source>
        <strain evidence="1 2">WH53</strain>
    </source>
</reference>
<keyword evidence="2" id="KW-1185">Reference proteome</keyword>
<dbReference type="RefSeq" id="WP_215820003.1">
    <property type="nucleotide sequence ID" value="NZ_JAGSOY010000026.1"/>
</dbReference>
<dbReference type="Proteomes" id="UP000690515">
    <property type="component" value="Unassembled WGS sequence"/>
</dbReference>
<proteinExistence type="predicted"/>
<protein>
    <submittedName>
        <fullName evidence="1">Tail protein X</fullName>
    </submittedName>
</protein>
<dbReference type="Pfam" id="PF05489">
    <property type="entry name" value="Phage_tail_X"/>
    <property type="match status" value="1"/>
</dbReference>
<dbReference type="InterPro" id="IPR008861">
    <property type="entry name" value="GpX-like"/>
</dbReference>
<sequence>MILAEQAKQQGKVIYWTQGEDTVDRIAWKVCGQTEGITELIFEENYGLVNLGVYLPENIPVIIPNISNVDKASGQVVLWQ</sequence>
<dbReference type="EMBL" id="JAGSOY010000026">
    <property type="protein sequence ID" value="MBU2711845.1"/>
    <property type="molecule type" value="Genomic_DNA"/>
</dbReference>
<name>A0ABS5ZCW1_9GAMM</name>
<organism evidence="1 2">
    <name type="scientific">Zooshikella harenae</name>
    <dbReference type="NCBI Taxonomy" id="2827238"/>
    <lineage>
        <taxon>Bacteria</taxon>
        <taxon>Pseudomonadati</taxon>
        <taxon>Pseudomonadota</taxon>
        <taxon>Gammaproteobacteria</taxon>
        <taxon>Oceanospirillales</taxon>
        <taxon>Zooshikellaceae</taxon>
        <taxon>Zooshikella</taxon>
    </lineage>
</organism>
<evidence type="ECO:0000313" key="1">
    <source>
        <dbReference type="EMBL" id="MBU2711845.1"/>
    </source>
</evidence>
<gene>
    <name evidence="1" type="ORF">KCG35_12315</name>
</gene>
<comment type="caution">
    <text evidence="1">The sequence shown here is derived from an EMBL/GenBank/DDBJ whole genome shotgun (WGS) entry which is preliminary data.</text>
</comment>
<evidence type="ECO:0000313" key="2">
    <source>
        <dbReference type="Proteomes" id="UP000690515"/>
    </source>
</evidence>
<accession>A0ABS5ZCW1</accession>